<dbReference type="EMBL" id="JAHJDP010000028">
    <property type="protein sequence ID" value="MBU2690325.1"/>
    <property type="molecule type" value="Genomic_DNA"/>
</dbReference>
<comment type="caution">
    <text evidence="2">The sequence shown here is derived from an EMBL/GenBank/DDBJ whole genome shotgun (WGS) entry which is preliminary data.</text>
</comment>
<reference evidence="2" key="1">
    <citation type="submission" date="2021-05" db="EMBL/GenBank/DDBJ databases">
        <title>Energy efficiency and biological interactions define the core microbiome of deep oligotrophic groundwater.</title>
        <authorList>
            <person name="Mehrshad M."/>
            <person name="Lopez-Fernandez M."/>
            <person name="Bell E."/>
            <person name="Bernier-Latmani R."/>
            <person name="Bertilsson S."/>
            <person name="Dopson M."/>
        </authorList>
    </citation>
    <scope>NUCLEOTIDE SEQUENCE</scope>
    <source>
        <strain evidence="2">Modern_marine.mb.64</strain>
    </source>
</reference>
<dbReference type="AlphaFoldDB" id="A0A948W5S2"/>
<keyword evidence="1" id="KW-0812">Transmembrane</keyword>
<feature type="transmembrane region" description="Helical" evidence="1">
    <location>
        <begin position="134"/>
        <end position="154"/>
    </location>
</feature>
<evidence type="ECO:0000313" key="3">
    <source>
        <dbReference type="Proteomes" id="UP000777784"/>
    </source>
</evidence>
<gene>
    <name evidence="2" type="ORF">KJ970_05295</name>
</gene>
<feature type="transmembrane region" description="Helical" evidence="1">
    <location>
        <begin position="66"/>
        <end position="83"/>
    </location>
</feature>
<name>A0A948W5S2_UNCEI</name>
<evidence type="ECO:0000313" key="2">
    <source>
        <dbReference type="EMBL" id="MBU2690325.1"/>
    </source>
</evidence>
<dbReference type="Proteomes" id="UP000777784">
    <property type="component" value="Unassembled WGS sequence"/>
</dbReference>
<keyword evidence="1" id="KW-0472">Membrane</keyword>
<organism evidence="2 3">
    <name type="scientific">Eiseniibacteriota bacterium</name>
    <dbReference type="NCBI Taxonomy" id="2212470"/>
    <lineage>
        <taxon>Bacteria</taxon>
        <taxon>Candidatus Eiseniibacteriota</taxon>
    </lineage>
</organism>
<feature type="transmembrane region" description="Helical" evidence="1">
    <location>
        <begin position="30"/>
        <end position="46"/>
    </location>
</feature>
<keyword evidence="1" id="KW-1133">Transmembrane helix</keyword>
<feature type="transmembrane region" description="Helical" evidence="1">
    <location>
        <begin position="6"/>
        <end position="23"/>
    </location>
</feature>
<protein>
    <submittedName>
        <fullName evidence="2">Uncharacterized protein</fullName>
    </submittedName>
</protein>
<sequence length="207" mass="22775">MTDAIGATLAAVLTLAIFSFLYKDNPVYKAAEHLFVGVAAGYYLALQYQQVFRPNLFNPLFHDGKLLNLIPLALCILLFLRLAPRVGWLSRWSMGVLVGAFSGLQVIGFAQGDLVEQIGASMMSLNTGHTWIDISNAILLVGLLASLFYFFFSVEHRGVAGGVARLGIWFLMISFGASYGFTVMARISLLIGRLNFLFFQWPKALGL</sequence>
<accession>A0A948W5S2</accession>
<feature type="transmembrane region" description="Helical" evidence="1">
    <location>
        <begin position="95"/>
        <end position="114"/>
    </location>
</feature>
<evidence type="ECO:0000256" key="1">
    <source>
        <dbReference type="SAM" id="Phobius"/>
    </source>
</evidence>
<feature type="transmembrane region" description="Helical" evidence="1">
    <location>
        <begin position="166"/>
        <end position="191"/>
    </location>
</feature>
<proteinExistence type="predicted"/>